<sequence>MTSKHSATTFGTALRVGSLLKRWLEELPDPILSWEGQVLFLSACKDEASIDARISALNDAVALIDNVTLGTLKPLLLFLQQYCFRQRRFDVQLLQVAVAFAPILFPAALAAGPVELRLAEETVATLVSNALHVFNPALAANVPVVTPQALREAAAEIMDVAQAGAAPEQPPCRTPLAADIGNFLSLAEGKTRSPVTPRLEVQDQAMELAVPLQDGDVCGAPDCEPYLQDPAFLASLNAMVCDCVSSALFLSADDECDHGLDDDCASVASILSSSAGGAGSSGGGASSSGGASSCSAAAHTACEPAHALSSGAHPDDHHHHHHTLHSRHDVRPGSTEGSSGREHDELPYSPRTELVMPLSVAVKDLGAMPSAVALADLEKREVADGSVICIISAQPGAAALAAAGASAGSHTAIVKPVAAKVQADAKSVLQQRHLQPLDVTQVQAALVGARKDLQSGGTGRRPTEGGAAGVGKQGMPSGLTTSQNRTQRRMSMGGTSEPQPQRQQPHQRSLSSGNLPSPVLQPQRRQSVGGSGTSGGGAAPEAVQTIPLGMAGYLGVSLTPTQMLEVRELATAEAEAHRLPIRNLSTAAMQSEKERLKRQLKDVAAAYEALTGRPLTPAFKEPLRPVYVRYHKIKALLASSGTVALAGKREGGTAASGTVAVAAQKLQRQVVLATPPNAVTV</sequence>
<keyword evidence="5" id="KW-1185">Reference proteome</keyword>
<dbReference type="PANTHER" id="PTHR15904:SF17">
    <property type="entry name" value="RHO-GAP DOMAIN-CONTAINING PROTEIN"/>
    <property type="match status" value="1"/>
</dbReference>
<feature type="coiled-coil region" evidence="1">
    <location>
        <begin position="586"/>
        <end position="613"/>
    </location>
</feature>
<feature type="compositionally biased region" description="Gly residues" evidence="2">
    <location>
        <begin position="529"/>
        <end position="538"/>
    </location>
</feature>
<dbReference type="Pfam" id="PF00620">
    <property type="entry name" value="RhoGAP"/>
    <property type="match status" value="1"/>
</dbReference>
<dbReference type="PANTHER" id="PTHR15904">
    <property type="entry name" value="FAM13"/>
    <property type="match status" value="1"/>
</dbReference>
<dbReference type="Proteomes" id="UP000075714">
    <property type="component" value="Unassembled WGS sequence"/>
</dbReference>
<dbReference type="GO" id="GO:0007165">
    <property type="term" value="P:signal transduction"/>
    <property type="evidence" value="ECO:0007669"/>
    <property type="project" value="InterPro"/>
</dbReference>
<evidence type="ECO:0000313" key="5">
    <source>
        <dbReference type="Proteomes" id="UP000075714"/>
    </source>
</evidence>
<feature type="compositionally biased region" description="Low complexity" evidence="2">
    <location>
        <begin position="498"/>
        <end position="508"/>
    </location>
</feature>
<dbReference type="SUPFAM" id="SSF48350">
    <property type="entry name" value="GTPase activation domain, GAP"/>
    <property type="match status" value="1"/>
</dbReference>
<protein>
    <recommendedName>
        <fullName evidence="3">Rho-GAP domain-containing protein</fullName>
    </recommendedName>
</protein>
<gene>
    <name evidence="4" type="ORF">GPECTOR_2g1154</name>
</gene>
<keyword evidence="1" id="KW-0175">Coiled coil</keyword>
<feature type="domain" description="Rho-GAP" evidence="3">
    <location>
        <begin position="1"/>
        <end position="134"/>
    </location>
</feature>
<dbReference type="OrthoDB" id="185175at2759"/>
<dbReference type="EMBL" id="LSYV01000003">
    <property type="protein sequence ID" value="KXZ55604.1"/>
    <property type="molecule type" value="Genomic_DNA"/>
</dbReference>
<proteinExistence type="predicted"/>
<dbReference type="Gene3D" id="1.10.555.10">
    <property type="entry name" value="Rho GTPase activation protein"/>
    <property type="match status" value="1"/>
</dbReference>
<accession>A0A150H0P3</accession>
<evidence type="ECO:0000256" key="2">
    <source>
        <dbReference type="SAM" id="MobiDB-lite"/>
    </source>
</evidence>
<feature type="region of interest" description="Disordered" evidence="2">
    <location>
        <begin position="451"/>
        <end position="541"/>
    </location>
</feature>
<dbReference type="STRING" id="33097.A0A150H0P3"/>
<feature type="region of interest" description="Disordered" evidence="2">
    <location>
        <begin position="307"/>
        <end position="350"/>
    </location>
</feature>
<reference evidence="5" key="1">
    <citation type="journal article" date="2016" name="Nat. Commun.">
        <title>The Gonium pectorale genome demonstrates co-option of cell cycle regulation during the evolution of multicellularity.</title>
        <authorList>
            <person name="Hanschen E.R."/>
            <person name="Marriage T.N."/>
            <person name="Ferris P.J."/>
            <person name="Hamaji T."/>
            <person name="Toyoda A."/>
            <person name="Fujiyama A."/>
            <person name="Neme R."/>
            <person name="Noguchi H."/>
            <person name="Minakuchi Y."/>
            <person name="Suzuki M."/>
            <person name="Kawai-Toyooka H."/>
            <person name="Smith D.R."/>
            <person name="Sparks H."/>
            <person name="Anderson J."/>
            <person name="Bakaric R."/>
            <person name="Luria V."/>
            <person name="Karger A."/>
            <person name="Kirschner M.W."/>
            <person name="Durand P.M."/>
            <person name="Michod R.E."/>
            <person name="Nozaki H."/>
            <person name="Olson B.J."/>
        </authorList>
    </citation>
    <scope>NUCLEOTIDE SEQUENCE [LARGE SCALE GENOMIC DNA]</scope>
    <source>
        <strain evidence="5">NIES-2863</strain>
    </source>
</reference>
<dbReference type="InterPro" id="IPR000198">
    <property type="entry name" value="RhoGAP_dom"/>
</dbReference>
<evidence type="ECO:0000313" key="4">
    <source>
        <dbReference type="EMBL" id="KXZ55604.1"/>
    </source>
</evidence>
<dbReference type="InterPro" id="IPR008936">
    <property type="entry name" value="Rho_GTPase_activation_prot"/>
</dbReference>
<evidence type="ECO:0000259" key="3">
    <source>
        <dbReference type="PROSITE" id="PS50238"/>
    </source>
</evidence>
<name>A0A150H0P3_GONPE</name>
<comment type="caution">
    <text evidence="4">The sequence shown here is derived from an EMBL/GenBank/DDBJ whole genome shotgun (WGS) entry which is preliminary data.</text>
</comment>
<dbReference type="PROSITE" id="PS50238">
    <property type="entry name" value="RHOGAP"/>
    <property type="match status" value="1"/>
</dbReference>
<dbReference type="InterPro" id="IPR039102">
    <property type="entry name" value="FAM13"/>
</dbReference>
<organism evidence="4 5">
    <name type="scientific">Gonium pectorale</name>
    <name type="common">Green alga</name>
    <dbReference type="NCBI Taxonomy" id="33097"/>
    <lineage>
        <taxon>Eukaryota</taxon>
        <taxon>Viridiplantae</taxon>
        <taxon>Chlorophyta</taxon>
        <taxon>core chlorophytes</taxon>
        <taxon>Chlorophyceae</taxon>
        <taxon>CS clade</taxon>
        <taxon>Chlamydomonadales</taxon>
        <taxon>Volvocaceae</taxon>
        <taxon>Gonium</taxon>
    </lineage>
</organism>
<dbReference type="AlphaFoldDB" id="A0A150H0P3"/>
<evidence type="ECO:0000256" key="1">
    <source>
        <dbReference type="SAM" id="Coils"/>
    </source>
</evidence>